<feature type="transmembrane region" description="Helical" evidence="1">
    <location>
        <begin position="368"/>
        <end position="391"/>
    </location>
</feature>
<accession>A0A9D2RVN0</accession>
<keyword evidence="1" id="KW-0812">Transmembrane</keyword>
<evidence type="ECO:0000313" key="2">
    <source>
        <dbReference type="EMBL" id="HJB27644.1"/>
    </source>
</evidence>
<organism evidence="2 3">
    <name type="scientific">Candidatus Blautia faecavium</name>
    <dbReference type="NCBI Taxonomy" id="2838487"/>
    <lineage>
        <taxon>Bacteria</taxon>
        <taxon>Bacillati</taxon>
        <taxon>Bacillota</taxon>
        <taxon>Clostridia</taxon>
        <taxon>Lachnospirales</taxon>
        <taxon>Lachnospiraceae</taxon>
        <taxon>Blautia</taxon>
    </lineage>
</organism>
<comment type="caution">
    <text evidence="2">The sequence shown here is derived from an EMBL/GenBank/DDBJ whole genome shotgun (WGS) entry which is preliminary data.</text>
</comment>
<reference evidence="2" key="2">
    <citation type="submission" date="2021-04" db="EMBL/GenBank/DDBJ databases">
        <authorList>
            <person name="Gilroy R."/>
        </authorList>
    </citation>
    <scope>NUCLEOTIDE SEQUENCE</scope>
    <source>
        <strain evidence="2">ChiSjej1B19-5720</strain>
    </source>
</reference>
<keyword evidence="1" id="KW-1133">Transmembrane helix</keyword>
<feature type="transmembrane region" description="Helical" evidence="1">
    <location>
        <begin position="235"/>
        <end position="255"/>
    </location>
</feature>
<feature type="transmembrane region" description="Helical" evidence="1">
    <location>
        <begin position="105"/>
        <end position="125"/>
    </location>
</feature>
<dbReference type="AlphaFoldDB" id="A0A9D2RVN0"/>
<sequence length="506" mass="58588">MAGVGFELKKLFRSKKGYFQSVKAYSISAVVTEGPMILNIVMLFLMRYLLKSHGATVREQDIFLYTITYITIFSLIFSNSVLMFIDRYVSDCIYQKQLDRIMPAFFGLIFWLILIGGGIALIYLFHIPADGFYRIVNLVQFCIMMIIWAEVSFLSAVKQYTKVMVGFASAVLVSVISAMLLLNFTPLSLVMAALTSTCLGYLVMMLMFLQQLLVYYPGGKFNIFQFFPALDKYKILVGVGFFMALGLYAHNFVVWTSDFKNQIWENGVFCTKYDIPTFFATLTITPMLVQFVVSVEVNFYQRHREYFDGILYGGTLEDIRMAKKNLVKTLFREVAQMMEIQFFVTVLCATFLGNYLNQIGLDQEQTSIFRILCFGYCMYGLAKCLIILLLYFEDRVGALIGAVGFTASSAAFTWLFLRMDVVYWGCGYLAAAFLTAMYAALRIRYFLERLEYKVFLRQPLFYQEERGVFTNLSEMAAKQEEHFKEEMKKRYQDKFEKRRQRKKFGS</sequence>
<feature type="transmembrane region" description="Helical" evidence="1">
    <location>
        <begin position="422"/>
        <end position="441"/>
    </location>
</feature>
<feature type="transmembrane region" description="Helical" evidence="1">
    <location>
        <begin position="398"/>
        <end position="416"/>
    </location>
</feature>
<gene>
    <name evidence="2" type="primary">pelG</name>
    <name evidence="2" type="ORF">IAA06_02490</name>
</gene>
<protein>
    <submittedName>
        <fullName evidence="2">Exopolysaccharide Pel transporter PelG</fullName>
    </submittedName>
</protein>
<feature type="transmembrane region" description="Helical" evidence="1">
    <location>
        <begin position="131"/>
        <end position="151"/>
    </location>
</feature>
<feature type="transmembrane region" description="Helical" evidence="1">
    <location>
        <begin position="62"/>
        <end position="85"/>
    </location>
</feature>
<feature type="transmembrane region" description="Helical" evidence="1">
    <location>
        <begin position="190"/>
        <end position="214"/>
    </location>
</feature>
<dbReference type="InterPro" id="IPR031617">
    <property type="entry name" value="PelG"/>
</dbReference>
<dbReference type="Proteomes" id="UP000823842">
    <property type="component" value="Unassembled WGS sequence"/>
</dbReference>
<dbReference type="EMBL" id="DWYZ01000059">
    <property type="protein sequence ID" value="HJB27644.1"/>
    <property type="molecule type" value="Genomic_DNA"/>
</dbReference>
<evidence type="ECO:0000256" key="1">
    <source>
        <dbReference type="SAM" id="Phobius"/>
    </source>
</evidence>
<proteinExistence type="predicted"/>
<evidence type="ECO:0000313" key="3">
    <source>
        <dbReference type="Proteomes" id="UP000823842"/>
    </source>
</evidence>
<name>A0A9D2RVN0_9FIRM</name>
<feature type="transmembrane region" description="Helical" evidence="1">
    <location>
        <begin position="24"/>
        <end position="50"/>
    </location>
</feature>
<dbReference type="Pfam" id="PF16933">
    <property type="entry name" value="PelG"/>
    <property type="match status" value="1"/>
</dbReference>
<feature type="transmembrane region" description="Helical" evidence="1">
    <location>
        <begin position="338"/>
        <end position="356"/>
    </location>
</feature>
<keyword evidence="1" id="KW-0472">Membrane</keyword>
<feature type="transmembrane region" description="Helical" evidence="1">
    <location>
        <begin position="163"/>
        <end position="184"/>
    </location>
</feature>
<feature type="transmembrane region" description="Helical" evidence="1">
    <location>
        <begin position="275"/>
        <end position="295"/>
    </location>
</feature>
<reference evidence="2" key="1">
    <citation type="journal article" date="2021" name="PeerJ">
        <title>Extensive microbial diversity within the chicken gut microbiome revealed by metagenomics and culture.</title>
        <authorList>
            <person name="Gilroy R."/>
            <person name="Ravi A."/>
            <person name="Getino M."/>
            <person name="Pursley I."/>
            <person name="Horton D.L."/>
            <person name="Alikhan N.F."/>
            <person name="Baker D."/>
            <person name="Gharbi K."/>
            <person name="Hall N."/>
            <person name="Watson M."/>
            <person name="Adriaenssens E.M."/>
            <person name="Foster-Nyarko E."/>
            <person name="Jarju S."/>
            <person name="Secka A."/>
            <person name="Antonio M."/>
            <person name="Oren A."/>
            <person name="Chaudhuri R.R."/>
            <person name="La Ragione R."/>
            <person name="Hildebrand F."/>
            <person name="Pallen M.J."/>
        </authorList>
    </citation>
    <scope>NUCLEOTIDE SEQUENCE</scope>
    <source>
        <strain evidence="2">ChiSjej1B19-5720</strain>
    </source>
</reference>